<dbReference type="InterPro" id="IPR021903">
    <property type="entry name" value="DUF3515"/>
</dbReference>
<keyword evidence="1" id="KW-1133">Transmembrane helix</keyword>
<gene>
    <name evidence="2" type="ORF">JL106_12410</name>
</gene>
<dbReference type="RefSeq" id="WP_205261043.1">
    <property type="nucleotide sequence ID" value="NZ_JAERWK010000016.1"/>
</dbReference>
<protein>
    <submittedName>
        <fullName evidence="2">DUF3515 domain-containing protein</fullName>
    </submittedName>
</protein>
<reference evidence="2" key="1">
    <citation type="submission" date="2021-01" db="EMBL/GenBank/DDBJ databases">
        <title>YIM 132084 draft genome.</title>
        <authorList>
            <person name="An D."/>
        </authorList>
    </citation>
    <scope>NUCLEOTIDE SEQUENCE</scope>
    <source>
        <strain evidence="2">YIM 132084</strain>
    </source>
</reference>
<proteinExistence type="predicted"/>
<dbReference type="Pfam" id="PF12028">
    <property type="entry name" value="DUF3515"/>
    <property type="match status" value="1"/>
</dbReference>
<name>A0A938YGS0_9ACTN</name>
<accession>A0A938YGS0</accession>
<dbReference type="Proteomes" id="UP000663792">
    <property type="component" value="Unassembled WGS sequence"/>
</dbReference>
<comment type="caution">
    <text evidence="2">The sequence shown here is derived from an EMBL/GenBank/DDBJ whole genome shotgun (WGS) entry which is preliminary data.</text>
</comment>
<dbReference type="EMBL" id="JAERWK010000016">
    <property type="protein sequence ID" value="MBM9468082.1"/>
    <property type="molecule type" value="Genomic_DNA"/>
</dbReference>
<keyword evidence="1" id="KW-0812">Transmembrane</keyword>
<dbReference type="AlphaFoldDB" id="A0A938YGS0"/>
<sequence length="195" mass="19613">MSADQSPTLRTRDGIAPARVIAAIAVAVLAVVGVVVVSTVVRSAPDPDVTGPLAVSPLDAPGAGTQACRDLMAALPEQAGDLTRRPLADVAGAAGEEHAVAGWGPDEAVVLRCGLDDPAELTCSSALSEVNGVAYLPISVGDATTWLAVDRSVRIAVSIPPGVGTAALQDLSEVIAATLPQRAVCTDGVLLPLDR</sequence>
<evidence type="ECO:0000313" key="2">
    <source>
        <dbReference type="EMBL" id="MBM9468082.1"/>
    </source>
</evidence>
<evidence type="ECO:0000313" key="3">
    <source>
        <dbReference type="Proteomes" id="UP000663792"/>
    </source>
</evidence>
<feature type="transmembrane region" description="Helical" evidence="1">
    <location>
        <begin position="20"/>
        <end position="41"/>
    </location>
</feature>
<keyword evidence="1" id="KW-0472">Membrane</keyword>
<organism evidence="2 3">
    <name type="scientific">Nakamurella leprariae</name>
    <dbReference type="NCBI Taxonomy" id="2803911"/>
    <lineage>
        <taxon>Bacteria</taxon>
        <taxon>Bacillati</taxon>
        <taxon>Actinomycetota</taxon>
        <taxon>Actinomycetes</taxon>
        <taxon>Nakamurellales</taxon>
        <taxon>Nakamurellaceae</taxon>
        <taxon>Nakamurella</taxon>
    </lineage>
</organism>
<evidence type="ECO:0000256" key="1">
    <source>
        <dbReference type="SAM" id="Phobius"/>
    </source>
</evidence>
<keyword evidence="3" id="KW-1185">Reference proteome</keyword>